<name>A0A2T1EAV5_9CYAN</name>
<accession>A0A2T1EAV5</accession>
<dbReference type="OrthoDB" id="582431at2"/>
<evidence type="ECO:0008006" key="3">
    <source>
        <dbReference type="Google" id="ProtNLM"/>
    </source>
</evidence>
<evidence type="ECO:0000313" key="1">
    <source>
        <dbReference type="EMBL" id="PSB29896.1"/>
    </source>
</evidence>
<evidence type="ECO:0000313" key="2">
    <source>
        <dbReference type="Proteomes" id="UP000239576"/>
    </source>
</evidence>
<reference evidence="1 2" key="2">
    <citation type="submission" date="2018-03" db="EMBL/GenBank/DDBJ databases">
        <title>The ancient ancestry and fast evolution of plastids.</title>
        <authorList>
            <person name="Moore K.R."/>
            <person name="Magnabosco C."/>
            <person name="Momper L."/>
            <person name="Gold D.A."/>
            <person name="Bosak T."/>
            <person name="Fournier G.P."/>
        </authorList>
    </citation>
    <scope>NUCLEOTIDE SEQUENCE [LARGE SCALE GENOMIC DNA]</scope>
    <source>
        <strain evidence="1 2">ULC18</strain>
    </source>
</reference>
<proteinExistence type="predicted"/>
<dbReference type="EMBL" id="PVWK01000057">
    <property type="protein sequence ID" value="PSB29896.1"/>
    <property type="molecule type" value="Genomic_DNA"/>
</dbReference>
<dbReference type="AlphaFoldDB" id="A0A2T1EAV5"/>
<protein>
    <recommendedName>
        <fullName evidence="3">Phage major capsid protein</fullName>
    </recommendedName>
</protein>
<sequence length="354" mass="38957">MAIFLDDAVPGVLGRNLMRFAPAYPALKVFQPPTVHDYAAVRTKSVQLDRFKPWGEKGLTKTSRRRDKTQIIGTANAEALSKSTKSISIYEHSGPSDINGNASTLHLTKEDMLYARQMLWQFGIQKFHESVGSANLADDFQRWFDRIHYLEAMNTTVKRNPAGKTDANTLVTDKFTSNDLMSIKFQLAKKNTPRFQDGTYHGAISEEMLAHLLTDADFKNFAIATIQGGQVPAAQSYQGFGPQSIGTAISGMPMPAGGQELPPIVYQGFTLYPTNNLPTRTVNSLTAYLGIFTGPAAIGIGSGGRGPIVEVDSQTDFNRHFHFIWSWWGDVVYLLDDDDSSGCCVEARTFAAVT</sequence>
<gene>
    <name evidence="1" type="ORF">C7B82_10105</name>
</gene>
<keyword evidence="2" id="KW-1185">Reference proteome</keyword>
<organism evidence="1 2">
    <name type="scientific">Stenomitos frigidus ULC18</name>
    <dbReference type="NCBI Taxonomy" id="2107698"/>
    <lineage>
        <taxon>Bacteria</taxon>
        <taxon>Bacillati</taxon>
        <taxon>Cyanobacteriota</taxon>
        <taxon>Cyanophyceae</taxon>
        <taxon>Leptolyngbyales</taxon>
        <taxon>Leptolyngbyaceae</taxon>
        <taxon>Stenomitos</taxon>
    </lineage>
</organism>
<dbReference type="Proteomes" id="UP000239576">
    <property type="component" value="Unassembled WGS sequence"/>
</dbReference>
<comment type="caution">
    <text evidence="1">The sequence shown here is derived from an EMBL/GenBank/DDBJ whole genome shotgun (WGS) entry which is preliminary data.</text>
</comment>
<reference evidence="2" key="1">
    <citation type="submission" date="2018-02" db="EMBL/GenBank/DDBJ databases">
        <authorList>
            <person name="Moore K."/>
            <person name="Momper L."/>
        </authorList>
    </citation>
    <scope>NUCLEOTIDE SEQUENCE [LARGE SCALE GENOMIC DNA]</scope>
    <source>
        <strain evidence="2">ULC18</strain>
    </source>
</reference>
<dbReference type="RefSeq" id="WP_106256177.1">
    <property type="nucleotide sequence ID" value="NZ_CAWNSW010000007.1"/>
</dbReference>